<dbReference type="InterPro" id="IPR014036">
    <property type="entry name" value="DeoR-like_C"/>
</dbReference>
<dbReference type="InterPro" id="IPR036390">
    <property type="entry name" value="WH_DNA-bd_sf"/>
</dbReference>
<proteinExistence type="predicted"/>
<dbReference type="InterPro" id="IPR018356">
    <property type="entry name" value="Tscrpt_reg_HTH_DeoR_CS"/>
</dbReference>
<dbReference type="Proteomes" id="UP000581087">
    <property type="component" value="Unassembled WGS sequence"/>
</dbReference>
<gene>
    <name evidence="5" type="ORF">BJ972_002063</name>
    <name evidence="6" type="ORF">ESP50_03415</name>
</gene>
<evidence type="ECO:0000256" key="3">
    <source>
        <dbReference type="ARBA" id="ARBA00023163"/>
    </source>
</evidence>
<dbReference type="PROSITE" id="PS51000">
    <property type="entry name" value="HTH_DEOR_2"/>
    <property type="match status" value="1"/>
</dbReference>
<evidence type="ECO:0000256" key="2">
    <source>
        <dbReference type="ARBA" id="ARBA00023125"/>
    </source>
</evidence>
<dbReference type="InterPro" id="IPR037171">
    <property type="entry name" value="NagB/RpiA_transferase-like"/>
</dbReference>
<keyword evidence="3" id="KW-0804">Transcription</keyword>
<dbReference type="OrthoDB" id="7688673at2"/>
<protein>
    <submittedName>
        <fullName evidence="5">DeoR/GlpR family transcriptional regulator of sugar metabolism</fullName>
    </submittedName>
    <submittedName>
        <fullName evidence="6">DeoR/GlpR transcriptional regulator</fullName>
    </submittedName>
</protein>
<dbReference type="PANTHER" id="PTHR30363:SF44">
    <property type="entry name" value="AGA OPERON TRANSCRIPTIONAL REPRESSOR-RELATED"/>
    <property type="match status" value="1"/>
</dbReference>
<dbReference type="InterPro" id="IPR001034">
    <property type="entry name" value="DeoR_HTH"/>
</dbReference>
<dbReference type="Gene3D" id="1.10.10.10">
    <property type="entry name" value="Winged helix-like DNA-binding domain superfamily/Winged helix DNA-binding domain"/>
    <property type="match status" value="1"/>
</dbReference>
<feature type="domain" description="HTH deoR-type" evidence="4">
    <location>
        <begin position="6"/>
        <end position="61"/>
    </location>
</feature>
<dbReference type="AlphaFoldDB" id="A0A4Q2MDU2"/>
<name>A0A4Q2MDU2_9MICO</name>
<keyword evidence="2" id="KW-0238">DNA-binding</keyword>
<dbReference type="PROSITE" id="PS00894">
    <property type="entry name" value="HTH_DEOR_1"/>
    <property type="match status" value="1"/>
</dbReference>
<dbReference type="Proteomes" id="UP000292686">
    <property type="component" value="Unassembled WGS sequence"/>
</dbReference>
<dbReference type="InterPro" id="IPR050313">
    <property type="entry name" value="Carb_Metab_HTH_regulators"/>
</dbReference>
<dbReference type="PRINTS" id="PR00037">
    <property type="entry name" value="HTHLACR"/>
</dbReference>
<dbReference type="GO" id="GO:0003700">
    <property type="term" value="F:DNA-binding transcription factor activity"/>
    <property type="evidence" value="ECO:0007669"/>
    <property type="project" value="InterPro"/>
</dbReference>
<evidence type="ECO:0000313" key="7">
    <source>
        <dbReference type="Proteomes" id="UP000292686"/>
    </source>
</evidence>
<keyword evidence="7" id="KW-1185">Reference proteome</keyword>
<dbReference type="EMBL" id="SDPM01000001">
    <property type="protein sequence ID" value="RXZ88242.1"/>
    <property type="molecule type" value="Genomic_DNA"/>
</dbReference>
<evidence type="ECO:0000313" key="6">
    <source>
        <dbReference type="EMBL" id="RXZ88242.1"/>
    </source>
</evidence>
<dbReference type="RefSeq" id="WP_129172506.1">
    <property type="nucleotide sequence ID" value="NZ_JACCBI010000001.1"/>
</dbReference>
<accession>A0A4Q2MDU2</accession>
<evidence type="ECO:0000256" key="1">
    <source>
        <dbReference type="ARBA" id="ARBA00023015"/>
    </source>
</evidence>
<reference evidence="5 8" key="2">
    <citation type="submission" date="2020-07" db="EMBL/GenBank/DDBJ databases">
        <title>Sequencing the genomes of 1000 actinobacteria strains.</title>
        <authorList>
            <person name="Klenk H.-P."/>
        </authorList>
    </citation>
    <scope>NUCLEOTIDE SEQUENCE [LARGE SCALE GENOMIC DNA]</scope>
    <source>
        <strain evidence="5 8">DSM 23870</strain>
    </source>
</reference>
<organism evidence="6 7">
    <name type="scientific">Agromyces atrinae</name>
    <dbReference type="NCBI Taxonomy" id="592376"/>
    <lineage>
        <taxon>Bacteria</taxon>
        <taxon>Bacillati</taxon>
        <taxon>Actinomycetota</taxon>
        <taxon>Actinomycetes</taxon>
        <taxon>Micrococcales</taxon>
        <taxon>Microbacteriaceae</taxon>
        <taxon>Agromyces</taxon>
    </lineage>
</organism>
<dbReference type="PANTHER" id="PTHR30363">
    <property type="entry name" value="HTH-TYPE TRANSCRIPTIONAL REGULATOR SRLR-RELATED"/>
    <property type="match status" value="1"/>
</dbReference>
<reference evidence="6 7" key="1">
    <citation type="submission" date="2019-01" db="EMBL/GenBank/DDBJ databases">
        <title>Agromyces.</title>
        <authorList>
            <person name="Li J."/>
        </authorList>
    </citation>
    <scope>NUCLEOTIDE SEQUENCE [LARGE SCALE GENOMIC DNA]</scope>
    <source>
        <strain evidence="6 7">DSM 23870</strain>
    </source>
</reference>
<dbReference type="Pfam" id="PF00455">
    <property type="entry name" value="DeoRC"/>
    <property type="match status" value="1"/>
</dbReference>
<sequence>MAALLASERRARLLEILEQHGSVRLESAADALAVSAMTVRRDLEGLEAEGLLRRVRGGAVSVIAPRTFGERVQTRSPAKTVIARKALALVPRSGAVAFDASSTSGMLISLIDDADGLVIATNSFDNAAAARRSSGIRSIFVGGELDESSGSYVGPVAGRAARSLGYERFFTSASAVDPATGTSEVSLDEAQVKLDFAAVADETVLLIDSSKLGRRALAHALDWSTIDVMITDLDPADERLAPFRPLTDLL</sequence>
<evidence type="ECO:0000313" key="5">
    <source>
        <dbReference type="EMBL" id="NYD67544.1"/>
    </source>
</evidence>
<dbReference type="EMBL" id="JACCBI010000001">
    <property type="protein sequence ID" value="NYD67544.1"/>
    <property type="molecule type" value="Genomic_DNA"/>
</dbReference>
<evidence type="ECO:0000313" key="8">
    <source>
        <dbReference type="Proteomes" id="UP000581087"/>
    </source>
</evidence>
<keyword evidence="1" id="KW-0805">Transcription regulation</keyword>
<dbReference type="SUPFAM" id="SSF46785">
    <property type="entry name" value="Winged helix' DNA-binding domain"/>
    <property type="match status" value="1"/>
</dbReference>
<evidence type="ECO:0000259" key="4">
    <source>
        <dbReference type="PROSITE" id="PS51000"/>
    </source>
</evidence>
<dbReference type="SMART" id="SM00420">
    <property type="entry name" value="HTH_DEOR"/>
    <property type="match status" value="1"/>
</dbReference>
<comment type="caution">
    <text evidence="6">The sequence shown here is derived from an EMBL/GenBank/DDBJ whole genome shotgun (WGS) entry which is preliminary data.</text>
</comment>
<dbReference type="SMART" id="SM01134">
    <property type="entry name" value="DeoRC"/>
    <property type="match status" value="1"/>
</dbReference>
<dbReference type="GO" id="GO:0003677">
    <property type="term" value="F:DNA binding"/>
    <property type="evidence" value="ECO:0007669"/>
    <property type="project" value="UniProtKB-KW"/>
</dbReference>
<dbReference type="Pfam" id="PF08220">
    <property type="entry name" value="HTH_DeoR"/>
    <property type="match status" value="1"/>
</dbReference>
<dbReference type="SUPFAM" id="SSF100950">
    <property type="entry name" value="NagB/RpiA/CoA transferase-like"/>
    <property type="match status" value="1"/>
</dbReference>
<dbReference type="InterPro" id="IPR036388">
    <property type="entry name" value="WH-like_DNA-bd_sf"/>
</dbReference>